<dbReference type="Proteomes" id="UP000469558">
    <property type="component" value="Unassembled WGS sequence"/>
</dbReference>
<dbReference type="InterPro" id="IPR005645">
    <property type="entry name" value="FSH-like_dom"/>
</dbReference>
<gene>
    <name evidence="3" type="primary">FUS5_3</name>
    <name evidence="3" type="ORF">LSUE1_G003790</name>
</gene>
<protein>
    <submittedName>
        <fullName evidence="3">Esterase FUS5</fullName>
    </submittedName>
</protein>
<proteinExistence type="predicted"/>
<name>A0A8T9C9D6_9HELO</name>
<dbReference type="PANTHER" id="PTHR48070">
    <property type="entry name" value="ESTERASE OVCA2"/>
    <property type="match status" value="1"/>
</dbReference>
<feature type="domain" description="Serine hydrolase" evidence="2">
    <location>
        <begin position="2"/>
        <end position="205"/>
    </location>
</feature>
<dbReference type="Gene3D" id="3.40.50.1820">
    <property type="entry name" value="alpha/beta hydrolase"/>
    <property type="match status" value="1"/>
</dbReference>
<dbReference type="PANTHER" id="PTHR48070:SF7">
    <property type="entry name" value="SERINE HYDROLASE FSH DOMAIN-CONTAINING PROTEIN-RELATED"/>
    <property type="match status" value="1"/>
</dbReference>
<dbReference type="GO" id="GO:0016787">
    <property type="term" value="F:hydrolase activity"/>
    <property type="evidence" value="ECO:0007669"/>
    <property type="project" value="UniProtKB-KW"/>
</dbReference>
<organism evidence="3 4">
    <name type="scientific">Lachnellula suecica</name>
    <dbReference type="NCBI Taxonomy" id="602035"/>
    <lineage>
        <taxon>Eukaryota</taxon>
        <taxon>Fungi</taxon>
        <taxon>Dikarya</taxon>
        <taxon>Ascomycota</taxon>
        <taxon>Pezizomycotina</taxon>
        <taxon>Leotiomycetes</taxon>
        <taxon>Helotiales</taxon>
        <taxon>Lachnaceae</taxon>
        <taxon>Lachnellula</taxon>
    </lineage>
</organism>
<comment type="caution">
    <text evidence="3">The sequence shown here is derived from an EMBL/GenBank/DDBJ whole genome shotgun (WGS) entry which is preliminary data.</text>
</comment>
<dbReference type="GO" id="GO:0019748">
    <property type="term" value="P:secondary metabolic process"/>
    <property type="evidence" value="ECO:0007669"/>
    <property type="project" value="TreeGrafter"/>
</dbReference>
<dbReference type="OrthoDB" id="2094269at2759"/>
<evidence type="ECO:0000313" key="3">
    <source>
        <dbReference type="EMBL" id="TVY80404.1"/>
    </source>
</evidence>
<keyword evidence="4" id="KW-1185">Reference proteome</keyword>
<dbReference type="AlphaFoldDB" id="A0A8T9C9D6"/>
<dbReference type="GO" id="GO:0005737">
    <property type="term" value="C:cytoplasm"/>
    <property type="evidence" value="ECO:0007669"/>
    <property type="project" value="TreeGrafter"/>
</dbReference>
<keyword evidence="1" id="KW-0378">Hydrolase</keyword>
<dbReference type="InterPro" id="IPR050593">
    <property type="entry name" value="LovG"/>
</dbReference>
<dbReference type="EMBL" id="QGMK01000690">
    <property type="protein sequence ID" value="TVY80404.1"/>
    <property type="molecule type" value="Genomic_DNA"/>
</dbReference>
<accession>A0A8T9C9D6</accession>
<evidence type="ECO:0000313" key="4">
    <source>
        <dbReference type="Proteomes" id="UP000469558"/>
    </source>
</evidence>
<sequence>MRFLCLHGMGTNSEIFETQSAAIRYGLGDEHTYEFLEATITAPMAPGIETLVSPNTECFTWTDDSSRESYVTSYKKALMDLDEFLAEYGPFDAVMAFSNGAALAASLIIQKLQNCPQEQDASPVFKCAVFFSGGIPVLVQGESFQLIDRDTSSELIHIPTANIWGAKDSLYPDFGPVVKTICRADLAESYIHQGGHEIPGSKDEQAVASSVKLIKRTIERARNAEWKTRSSS</sequence>
<evidence type="ECO:0000256" key="1">
    <source>
        <dbReference type="ARBA" id="ARBA00022801"/>
    </source>
</evidence>
<dbReference type="Pfam" id="PF03959">
    <property type="entry name" value="FSH1"/>
    <property type="match status" value="1"/>
</dbReference>
<evidence type="ECO:0000259" key="2">
    <source>
        <dbReference type="Pfam" id="PF03959"/>
    </source>
</evidence>
<dbReference type="InterPro" id="IPR029058">
    <property type="entry name" value="AB_hydrolase_fold"/>
</dbReference>
<dbReference type="SUPFAM" id="SSF53474">
    <property type="entry name" value="alpha/beta-Hydrolases"/>
    <property type="match status" value="1"/>
</dbReference>
<dbReference type="GO" id="GO:0005634">
    <property type="term" value="C:nucleus"/>
    <property type="evidence" value="ECO:0007669"/>
    <property type="project" value="TreeGrafter"/>
</dbReference>
<reference evidence="3 4" key="1">
    <citation type="submission" date="2018-05" db="EMBL/GenBank/DDBJ databases">
        <title>Genome sequencing and assembly of the regulated plant pathogen Lachnellula willkommii and related sister species for the development of diagnostic species identification markers.</title>
        <authorList>
            <person name="Giroux E."/>
            <person name="Bilodeau G."/>
        </authorList>
    </citation>
    <scope>NUCLEOTIDE SEQUENCE [LARGE SCALE GENOMIC DNA]</scope>
    <source>
        <strain evidence="3 4">CBS 268.59</strain>
    </source>
</reference>